<evidence type="ECO:0000313" key="10">
    <source>
        <dbReference type="Proteomes" id="UP001596328"/>
    </source>
</evidence>
<gene>
    <name evidence="9" type="ORF">ACFQE1_04915</name>
</gene>
<comment type="subcellular location">
    <subcellularLocation>
        <location evidence="1">Membrane</location>
    </subcellularLocation>
</comment>
<feature type="domain" description="Blue (type 1) copper" evidence="8">
    <location>
        <begin position="82"/>
        <end position="186"/>
    </location>
</feature>
<dbReference type="Proteomes" id="UP001596328">
    <property type="component" value="Unassembled WGS sequence"/>
</dbReference>
<keyword evidence="3" id="KW-0479">Metal-binding</keyword>
<comment type="caution">
    <text evidence="9">The sequence shown here is derived from an EMBL/GenBank/DDBJ whole genome shotgun (WGS) entry which is preliminary data.</text>
</comment>
<evidence type="ECO:0000256" key="4">
    <source>
        <dbReference type="ARBA" id="ARBA00022982"/>
    </source>
</evidence>
<evidence type="ECO:0000256" key="7">
    <source>
        <dbReference type="SAM" id="MobiDB-lite"/>
    </source>
</evidence>
<dbReference type="PANTHER" id="PTHR34192">
    <property type="entry name" value="PLASTOCYANIN MAJOR ISOFORM, CHLOROPLASTIC-RELATED"/>
    <property type="match status" value="1"/>
</dbReference>
<keyword evidence="6" id="KW-0472">Membrane</keyword>
<keyword evidence="10" id="KW-1185">Reference proteome</keyword>
<name>A0ABD5RX19_9EURY</name>
<evidence type="ECO:0000256" key="2">
    <source>
        <dbReference type="ARBA" id="ARBA00022448"/>
    </source>
</evidence>
<feature type="region of interest" description="Disordered" evidence="7">
    <location>
        <begin position="1"/>
        <end position="26"/>
    </location>
</feature>
<accession>A0ABD5RX19</accession>
<keyword evidence="5" id="KW-0186">Copper</keyword>
<proteinExistence type="predicted"/>
<reference evidence="9 10" key="1">
    <citation type="journal article" date="2019" name="Int. J. Syst. Evol. Microbiol.">
        <title>The Global Catalogue of Microorganisms (GCM) 10K type strain sequencing project: providing services to taxonomists for standard genome sequencing and annotation.</title>
        <authorList>
            <consortium name="The Broad Institute Genomics Platform"/>
            <consortium name="The Broad Institute Genome Sequencing Center for Infectious Disease"/>
            <person name="Wu L."/>
            <person name="Ma J."/>
        </authorList>
    </citation>
    <scope>NUCLEOTIDE SEQUENCE [LARGE SCALE GENOMIC DNA]</scope>
    <source>
        <strain evidence="9 10">NBRC 111368</strain>
    </source>
</reference>
<dbReference type="PANTHER" id="PTHR34192:SF10">
    <property type="entry name" value="PLASTOCYANIN MAJOR ISOFORM, CHLOROPLASTIC-RELATED"/>
    <property type="match status" value="1"/>
</dbReference>
<dbReference type="GO" id="GO:0016020">
    <property type="term" value="C:membrane"/>
    <property type="evidence" value="ECO:0007669"/>
    <property type="project" value="UniProtKB-SubCell"/>
</dbReference>
<evidence type="ECO:0000256" key="1">
    <source>
        <dbReference type="ARBA" id="ARBA00004370"/>
    </source>
</evidence>
<dbReference type="AlphaFoldDB" id="A0ABD5RX19"/>
<keyword evidence="2" id="KW-0813">Transport</keyword>
<evidence type="ECO:0000313" key="9">
    <source>
        <dbReference type="EMBL" id="MFC6723731.1"/>
    </source>
</evidence>
<dbReference type="EMBL" id="JBHSWU010000040">
    <property type="protein sequence ID" value="MFC6723731.1"/>
    <property type="molecule type" value="Genomic_DNA"/>
</dbReference>
<dbReference type="GO" id="GO:0046872">
    <property type="term" value="F:metal ion binding"/>
    <property type="evidence" value="ECO:0007669"/>
    <property type="project" value="UniProtKB-KW"/>
</dbReference>
<organism evidence="9 10">
    <name type="scientific">Halobium palmae</name>
    <dbReference type="NCBI Taxonomy" id="1776492"/>
    <lineage>
        <taxon>Archaea</taxon>
        <taxon>Methanobacteriati</taxon>
        <taxon>Methanobacteriota</taxon>
        <taxon>Stenosarchaea group</taxon>
        <taxon>Halobacteria</taxon>
        <taxon>Halobacteriales</taxon>
        <taxon>Haloferacaceae</taxon>
        <taxon>Halobium</taxon>
    </lineage>
</organism>
<keyword evidence="4" id="KW-0249">Electron transport</keyword>
<evidence type="ECO:0000256" key="3">
    <source>
        <dbReference type="ARBA" id="ARBA00022723"/>
    </source>
</evidence>
<evidence type="ECO:0000256" key="6">
    <source>
        <dbReference type="ARBA" id="ARBA00023136"/>
    </source>
</evidence>
<dbReference type="Pfam" id="PF00127">
    <property type="entry name" value="Copper-bind"/>
    <property type="match status" value="1"/>
</dbReference>
<evidence type="ECO:0000256" key="5">
    <source>
        <dbReference type="ARBA" id="ARBA00023008"/>
    </source>
</evidence>
<dbReference type="InterPro" id="IPR008972">
    <property type="entry name" value="Cupredoxin"/>
</dbReference>
<dbReference type="PROSITE" id="PS00196">
    <property type="entry name" value="COPPER_BLUE"/>
    <property type="match status" value="1"/>
</dbReference>
<dbReference type="SUPFAM" id="SSF49503">
    <property type="entry name" value="Cupredoxins"/>
    <property type="match status" value="1"/>
</dbReference>
<protein>
    <submittedName>
        <fullName evidence="9">Plastocyanin/azurin family copper-binding protein</fullName>
    </submittedName>
</protein>
<evidence type="ECO:0000259" key="8">
    <source>
        <dbReference type="Pfam" id="PF00127"/>
    </source>
</evidence>
<feature type="compositionally biased region" description="Basic and acidic residues" evidence="7">
    <location>
        <begin position="1"/>
        <end position="16"/>
    </location>
</feature>
<dbReference type="Gene3D" id="2.60.40.420">
    <property type="entry name" value="Cupredoxins - blue copper proteins"/>
    <property type="match status" value="1"/>
</dbReference>
<dbReference type="InterPro" id="IPR028871">
    <property type="entry name" value="BlueCu_1_BS"/>
</dbReference>
<dbReference type="InterPro" id="IPR000923">
    <property type="entry name" value="BlueCu_1"/>
</dbReference>
<sequence>MDRNTALRNGTEKDGSEYAAPRVPRSDSSGLLLKRRAVLQAIGGGHGLIVAAGLAGCTGRAVSTERSTGTTGTSIEMTISDVFEPAAVTISAGDRVVWRNVGIAGQDALASTHTVTADETRLPEGAAYFASGDFTSEQAAREGYVAEERGGIVGGQEYSHTFDVPGRYEYYCIPHESAMRGSVTVE</sequence>